<evidence type="ECO:0000313" key="2">
    <source>
        <dbReference type="EMBL" id="VFR25267.1"/>
    </source>
</evidence>
<organism evidence="4">
    <name type="scientific">plant metagenome</name>
    <dbReference type="NCBI Taxonomy" id="1297885"/>
    <lineage>
        <taxon>unclassified sequences</taxon>
        <taxon>metagenomes</taxon>
        <taxon>organismal metagenomes</taxon>
    </lineage>
</organism>
<dbReference type="EMBL" id="CAADIN010000019">
    <property type="protein sequence ID" value="VFR90971.1"/>
    <property type="molecule type" value="Genomic_DNA"/>
</dbReference>
<accession>A0A484RJU8</accession>
<name>A0A484RJU8_9ZZZZ</name>
<evidence type="ECO:0000313" key="3">
    <source>
        <dbReference type="EMBL" id="VFR49811.1"/>
    </source>
</evidence>
<dbReference type="EMBL" id="CAADIH010000034">
    <property type="protein sequence ID" value="VFR50366.1"/>
    <property type="molecule type" value="Genomic_DNA"/>
</dbReference>
<sequence length="51" mass="5302">MGKRGSTTIGAGHILGFQRQQGGMGPEKPKKHEPVPQGLGPDKTAPGFSCE</sequence>
<dbReference type="EMBL" id="CAADIM010000012">
    <property type="protein sequence ID" value="VFR74295.1"/>
    <property type="molecule type" value="Genomic_DNA"/>
</dbReference>
<dbReference type="EMBL" id="CAADIA010000004">
    <property type="protein sequence ID" value="VFR25267.1"/>
    <property type="molecule type" value="Genomic_DNA"/>
</dbReference>
<dbReference type="EMBL" id="CAADIE010000035">
    <property type="protein sequence ID" value="VFR49811.1"/>
    <property type="molecule type" value="Genomic_DNA"/>
</dbReference>
<protein>
    <submittedName>
        <fullName evidence="4">Uncharacterized protein</fullName>
    </submittedName>
</protein>
<gene>
    <name evidence="2" type="ORF">ANK1_2389</name>
    <name evidence="6" type="ORF">ANK2_2390</name>
    <name evidence="3" type="ORF">BER1_2612</name>
    <name evidence="4" type="ORF">BER2_2574</name>
    <name evidence="5" type="ORF">ISE1_2367</name>
    <name evidence="7" type="ORF">ISE2_2403</name>
</gene>
<proteinExistence type="predicted"/>
<feature type="region of interest" description="Disordered" evidence="1">
    <location>
        <begin position="1"/>
        <end position="51"/>
    </location>
</feature>
<evidence type="ECO:0000313" key="6">
    <source>
        <dbReference type="EMBL" id="VFR75294.1"/>
    </source>
</evidence>
<evidence type="ECO:0000313" key="4">
    <source>
        <dbReference type="EMBL" id="VFR50366.1"/>
    </source>
</evidence>
<reference evidence="4" key="1">
    <citation type="submission" date="2019-03" db="EMBL/GenBank/DDBJ databases">
        <authorList>
            <person name="Danneels B."/>
        </authorList>
    </citation>
    <scope>NUCLEOTIDE SEQUENCE</scope>
</reference>
<evidence type="ECO:0000256" key="1">
    <source>
        <dbReference type="SAM" id="MobiDB-lite"/>
    </source>
</evidence>
<dbReference type="EMBL" id="CAADIF010000008">
    <property type="protein sequence ID" value="VFR75294.1"/>
    <property type="molecule type" value="Genomic_DNA"/>
</dbReference>
<evidence type="ECO:0000313" key="5">
    <source>
        <dbReference type="EMBL" id="VFR74295.1"/>
    </source>
</evidence>
<evidence type="ECO:0000313" key="7">
    <source>
        <dbReference type="EMBL" id="VFR90971.1"/>
    </source>
</evidence>
<dbReference type="AlphaFoldDB" id="A0A484RJU8"/>